<dbReference type="RefSeq" id="WP_100288160.1">
    <property type="nucleotide sequence ID" value="NZ_PHHA01000003.1"/>
</dbReference>
<accession>A0A2M8S512</accession>
<organism evidence="1 2">
    <name type="scientific">Conservatibacter flavescens</name>
    <dbReference type="NCBI Taxonomy" id="28161"/>
    <lineage>
        <taxon>Bacteria</taxon>
        <taxon>Pseudomonadati</taxon>
        <taxon>Pseudomonadota</taxon>
        <taxon>Gammaproteobacteria</taxon>
        <taxon>Pasteurellales</taxon>
        <taxon>Pasteurellaceae</taxon>
        <taxon>Conservatibacter</taxon>
    </lineage>
</organism>
<reference evidence="1 2" key="1">
    <citation type="submission" date="2017-11" db="EMBL/GenBank/DDBJ databases">
        <title>Reclassification of Bisgaard taxon 7 as Conservatibacter flavescens gen. nov., sp. nov.</title>
        <authorList>
            <person name="Christensen H."/>
        </authorList>
    </citation>
    <scope>NUCLEOTIDE SEQUENCE [LARGE SCALE GENOMIC DNA]</scope>
    <source>
        <strain evidence="1 2">7_4</strain>
    </source>
</reference>
<dbReference type="Gene3D" id="3.90.1720.10">
    <property type="entry name" value="endopeptidase domain like (from Nostoc punctiforme)"/>
    <property type="match status" value="1"/>
</dbReference>
<name>A0A2M8S512_9PAST</name>
<dbReference type="OrthoDB" id="95478at2"/>
<keyword evidence="2" id="KW-1185">Reference proteome</keyword>
<dbReference type="InterPro" id="IPR038765">
    <property type="entry name" value="Papain-like_cys_pep_sf"/>
</dbReference>
<dbReference type="EMBL" id="PHHA01000003">
    <property type="protein sequence ID" value="PJG86227.1"/>
    <property type="molecule type" value="Genomic_DNA"/>
</dbReference>
<comment type="caution">
    <text evidence="1">The sequence shown here is derived from an EMBL/GenBank/DDBJ whole genome shotgun (WGS) entry which is preliminary data.</text>
</comment>
<dbReference type="AlphaFoldDB" id="A0A2M8S512"/>
<dbReference type="SUPFAM" id="SSF54001">
    <property type="entry name" value="Cysteine proteinases"/>
    <property type="match status" value="1"/>
</dbReference>
<proteinExistence type="predicted"/>
<evidence type="ECO:0000313" key="1">
    <source>
        <dbReference type="EMBL" id="PJG86227.1"/>
    </source>
</evidence>
<gene>
    <name evidence="1" type="ORF">CVP05_03385</name>
</gene>
<protein>
    <submittedName>
        <fullName evidence="1">Enoyl-CoA hydratase</fullName>
    </submittedName>
</protein>
<sequence>MSDKVNGQVYLALYKGKAKNWRSRLVDSVIKLFTKGEYSHCEIAVFHSELVGNYDINEWFRCYTSSPRDGGVRIKCINVNDSNKWDLIKLDNVTEDEIEEFFEKTKSKKYDLLGAIGVVFHNKHSRNRYFCSEWCWEALGRSQGWRFSPNDLAMIFSNKK</sequence>
<dbReference type="Proteomes" id="UP000229329">
    <property type="component" value="Unassembled WGS sequence"/>
</dbReference>
<evidence type="ECO:0000313" key="2">
    <source>
        <dbReference type="Proteomes" id="UP000229329"/>
    </source>
</evidence>